<proteinExistence type="inferred from homology"/>
<evidence type="ECO:0000256" key="5">
    <source>
        <dbReference type="SAM" id="Coils"/>
    </source>
</evidence>
<dbReference type="InterPro" id="IPR042175">
    <property type="entry name" value="Cell/Rod_MreC_2"/>
</dbReference>
<keyword evidence="5" id="KW-0175">Coiled coil</keyword>
<evidence type="ECO:0000256" key="4">
    <source>
        <dbReference type="ARBA" id="ARBA00032089"/>
    </source>
</evidence>
<feature type="coiled-coil region" evidence="5">
    <location>
        <begin position="83"/>
        <end position="124"/>
    </location>
</feature>
<dbReference type="PANTHER" id="PTHR34138">
    <property type="entry name" value="CELL SHAPE-DETERMINING PROTEIN MREC"/>
    <property type="match status" value="1"/>
</dbReference>
<comment type="similarity">
    <text evidence="1">Belongs to the MreC family.</text>
</comment>
<feature type="domain" description="Rod shape-determining protein MreC beta-barrel core" evidence="7">
    <location>
        <begin position="140"/>
        <end position="270"/>
    </location>
</feature>
<keyword evidence="9" id="KW-1185">Reference proteome</keyword>
<comment type="caution">
    <text evidence="8">The sequence shown here is derived from an EMBL/GenBank/DDBJ whole genome shotgun (WGS) entry which is preliminary data.</text>
</comment>
<organism evidence="8 9">
    <name type="scientific">Marivibrio halodurans</name>
    <dbReference type="NCBI Taxonomy" id="2039722"/>
    <lineage>
        <taxon>Bacteria</taxon>
        <taxon>Pseudomonadati</taxon>
        <taxon>Pseudomonadota</taxon>
        <taxon>Alphaproteobacteria</taxon>
        <taxon>Rhodospirillales</taxon>
        <taxon>Rhodospirillaceae</taxon>
        <taxon>Marivibrio</taxon>
    </lineage>
</organism>
<dbReference type="NCBIfam" id="NF010512">
    <property type="entry name" value="PRK13922.12-1"/>
    <property type="match status" value="1"/>
</dbReference>
<feature type="compositionally biased region" description="Low complexity" evidence="6">
    <location>
        <begin position="305"/>
        <end position="337"/>
    </location>
</feature>
<sequence length="345" mass="36735">MNERSGTALRLAQPLRSLAQRSAFLLLLLGAVGLMLWGKTDPQIFERARTAVTDVTAPLMDVISRPATTAETLVEEGRDLLRIRAENERLQLANERLLQWEAVARRLEHENEQLRQLLNFRRADAQRYITGRVIGFGGSFVRALLINVGGERGVAKGQAAVSGEGLLGRVAEVGERSSRVLLITDLNSRIPVVIEETRVRAILAGDNTSQPRLIYLSANSDLEAGQRVVTSGHGGAFPPGVPVGRVSAVGDAGVRVIPFADPDRLEFVELMDFGLGGILDEERMAREPKTLTGLPEAQEPEEIEAAGSAPGTAGVPTGTGAAASSPPVMPSPVTSATAPPPPVAE</sequence>
<dbReference type="GO" id="GO:0005886">
    <property type="term" value="C:plasma membrane"/>
    <property type="evidence" value="ECO:0007669"/>
    <property type="project" value="TreeGrafter"/>
</dbReference>
<dbReference type="Gene3D" id="2.40.10.350">
    <property type="entry name" value="Rod shape-determining protein MreC, domain 2"/>
    <property type="match status" value="1"/>
</dbReference>
<evidence type="ECO:0000256" key="2">
    <source>
        <dbReference type="ARBA" id="ARBA00013855"/>
    </source>
</evidence>
<evidence type="ECO:0000313" key="8">
    <source>
        <dbReference type="EMBL" id="MBP5856683.1"/>
    </source>
</evidence>
<evidence type="ECO:0000256" key="3">
    <source>
        <dbReference type="ARBA" id="ARBA00022960"/>
    </source>
</evidence>
<gene>
    <name evidence="8" type="primary">mreC</name>
    <name evidence="8" type="ORF">KAJ83_06660</name>
</gene>
<dbReference type="NCBIfam" id="TIGR00219">
    <property type="entry name" value="mreC"/>
    <property type="match status" value="1"/>
</dbReference>
<dbReference type="InterPro" id="IPR055342">
    <property type="entry name" value="MreC_beta-barrel_core"/>
</dbReference>
<protein>
    <recommendedName>
        <fullName evidence="2">Cell shape-determining protein MreC</fullName>
    </recommendedName>
    <alternativeName>
        <fullName evidence="4">Cell shape protein MreC</fullName>
    </alternativeName>
</protein>
<dbReference type="GO" id="GO:0008360">
    <property type="term" value="P:regulation of cell shape"/>
    <property type="evidence" value="ECO:0007669"/>
    <property type="project" value="UniProtKB-KW"/>
</dbReference>
<dbReference type="Pfam" id="PF04085">
    <property type="entry name" value="MreC"/>
    <property type="match status" value="1"/>
</dbReference>
<dbReference type="RefSeq" id="WP_210681243.1">
    <property type="nucleotide sequence ID" value="NZ_JAGMWN010000002.1"/>
</dbReference>
<accession>A0A8J7SL74</accession>
<evidence type="ECO:0000313" key="9">
    <source>
        <dbReference type="Proteomes" id="UP000672602"/>
    </source>
</evidence>
<dbReference type="EMBL" id="JAGMWN010000002">
    <property type="protein sequence ID" value="MBP5856683.1"/>
    <property type="molecule type" value="Genomic_DNA"/>
</dbReference>
<dbReference type="PANTHER" id="PTHR34138:SF1">
    <property type="entry name" value="CELL SHAPE-DETERMINING PROTEIN MREC"/>
    <property type="match status" value="1"/>
</dbReference>
<feature type="region of interest" description="Disordered" evidence="6">
    <location>
        <begin position="292"/>
        <end position="345"/>
    </location>
</feature>
<name>A0A8J7SL74_9PROT</name>
<reference evidence="8" key="1">
    <citation type="submission" date="2021-04" db="EMBL/GenBank/DDBJ databases">
        <authorList>
            <person name="Zhang D.-C."/>
        </authorList>
    </citation>
    <scope>NUCLEOTIDE SEQUENCE</scope>
    <source>
        <strain evidence="8">CGMCC 1.15697</strain>
    </source>
</reference>
<keyword evidence="3" id="KW-0133">Cell shape</keyword>
<evidence type="ECO:0000256" key="1">
    <source>
        <dbReference type="ARBA" id="ARBA00009369"/>
    </source>
</evidence>
<dbReference type="Proteomes" id="UP000672602">
    <property type="component" value="Unassembled WGS sequence"/>
</dbReference>
<dbReference type="Gene3D" id="2.40.10.340">
    <property type="entry name" value="Rod shape-determining protein MreC, domain 1"/>
    <property type="match status" value="1"/>
</dbReference>
<dbReference type="InterPro" id="IPR007221">
    <property type="entry name" value="MreC"/>
</dbReference>
<dbReference type="InterPro" id="IPR042177">
    <property type="entry name" value="Cell/Rod_1"/>
</dbReference>
<dbReference type="AlphaFoldDB" id="A0A8J7SL74"/>
<evidence type="ECO:0000259" key="7">
    <source>
        <dbReference type="Pfam" id="PF04085"/>
    </source>
</evidence>
<evidence type="ECO:0000256" key="6">
    <source>
        <dbReference type="SAM" id="MobiDB-lite"/>
    </source>
</evidence>